<evidence type="ECO:0000259" key="6">
    <source>
        <dbReference type="PROSITE" id="PS50103"/>
    </source>
</evidence>
<dbReference type="SUPFAM" id="SSF90229">
    <property type="entry name" value="CCCH zinc finger"/>
    <property type="match status" value="2"/>
</dbReference>
<keyword evidence="1 4" id="KW-0479">Metal-binding</keyword>
<dbReference type="PROSITE" id="PS50103">
    <property type="entry name" value="ZF_C3H1"/>
    <property type="match status" value="2"/>
</dbReference>
<organism evidence="7">
    <name type="scientific">Neobodo designis</name>
    <name type="common">Flagellated protozoan</name>
    <name type="synonym">Bodo designis</name>
    <dbReference type="NCBI Taxonomy" id="312471"/>
    <lineage>
        <taxon>Eukaryota</taxon>
        <taxon>Discoba</taxon>
        <taxon>Euglenozoa</taxon>
        <taxon>Kinetoplastea</taxon>
        <taxon>Metakinetoplastina</taxon>
        <taxon>Neobodonida</taxon>
        <taxon>Neobodo</taxon>
    </lineage>
</organism>
<evidence type="ECO:0000313" key="7">
    <source>
        <dbReference type="EMBL" id="CAD9094861.1"/>
    </source>
</evidence>
<proteinExistence type="predicted"/>
<sequence>MPVVNEGTASSGSRATARSLKYQHLPPPPDRKAVRLPSRLHASLATDPDAVYVVRRRDVVYLPATIRNALRAGLGVGHLVPLCPTFTRTGDCPNGSHCDGAHAHLGGEGRLTRHVAPPGGVWPSVEAVPYPRVTNDDDDPTSVLVVVGDADTVGYARRVPCSRLLVTGATPSTRAVGDKPLTLCAHWAREGACNYGAECRYAHPISVASGAVCTAERGTRSTPDTVPSAAAQRVSPFVKDGGSPTRDSGDCSDREFCEASYRSATSEEASPKPRTYPFVHRPYSATPL</sequence>
<dbReference type="AlphaFoldDB" id="A0A7S1L600"/>
<dbReference type="SMART" id="SM00356">
    <property type="entry name" value="ZnF_C3H1"/>
    <property type="match status" value="2"/>
</dbReference>
<evidence type="ECO:0000256" key="2">
    <source>
        <dbReference type="ARBA" id="ARBA00022771"/>
    </source>
</evidence>
<reference evidence="7" key="1">
    <citation type="submission" date="2021-01" db="EMBL/GenBank/DDBJ databases">
        <authorList>
            <person name="Corre E."/>
            <person name="Pelletier E."/>
            <person name="Niang G."/>
            <person name="Scheremetjew M."/>
            <person name="Finn R."/>
            <person name="Kale V."/>
            <person name="Holt S."/>
            <person name="Cochrane G."/>
            <person name="Meng A."/>
            <person name="Brown T."/>
            <person name="Cohen L."/>
        </authorList>
    </citation>
    <scope>NUCLEOTIDE SEQUENCE</scope>
    <source>
        <strain evidence="7">CCAP 1951/1</strain>
    </source>
</reference>
<feature type="zinc finger region" description="C3H1-type" evidence="4">
    <location>
        <begin position="178"/>
        <end position="206"/>
    </location>
</feature>
<evidence type="ECO:0000256" key="4">
    <source>
        <dbReference type="PROSITE-ProRule" id="PRU00723"/>
    </source>
</evidence>
<dbReference type="EMBL" id="HBGF01005691">
    <property type="protein sequence ID" value="CAD9094861.1"/>
    <property type="molecule type" value="Transcribed_RNA"/>
</dbReference>
<feature type="domain" description="C3H1-type" evidence="6">
    <location>
        <begin position="178"/>
        <end position="206"/>
    </location>
</feature>
<protein>
    <recommendedName>
        <fullName evidence="6">C3H1-type domain-containing protein</fullName>
    </recommendedName>
</protein>
<dbReference type="InterPro" id="IPR036855">
    <property type="entry name" value="Znf_CCCH_sf"/>
</dbReference>
<dbReference type="InterPro" id="IPR000571">
    <property type="entry name" value="Znf_CCCH"/>
</dbReference>
<evidence type="ECO:0000256" key="3">
    <source>
        <dbReference type="ARBA" id="ARBA00022833"/>
    </source>
</evidence>
<dbReference type="Gene3D" id="4.10.1000.10">
    <property type="entry name" value="Zinc finger, CCCH-type"/>
    <property type="match status" value="1"/>
</dbReference>
<feature type="zinc finger region" description="C3H1-type" evidence="4">
    <location>
        <begin position="82"/>
        <end position="105"/>
    </location>
</feature>
<feature type="region of interest" description="Disordered" evidence="5">
    <location>
        <begin position="261"/>
        <end position="288"/>
    </location>
</feature>
<accession>A0A7S1L600</accession>
<keyword evidence="3 4" id="KW-0862">Zinc</keyword>
<feature type="domain" description="C3H1-type" evidence="6">
    <location>
        <begin position="82"/>
        <end position="105"/>
    </location>
</feature>
<dbReference type="GO" id="GO:0008270">
    <property type="term" value="F:zinc ion binding"/>
    <property type="evidence" value="ECO:0007669"/>
    <property type="project" value="UniProtKB-KW"/>
</dbReference>
<dbReference type="PANTHER" id="PTHR37562:SF5">
    <property type="entry name" value="C3H1-TYPE DOMAIN-CONTAINING PROTEIN"/>
    <property type="match status" value="1"/>
</dbReference>
<name>A0A7S1L600_NEODS</name>
<evidence type="ECO:0000256" key="5">
    <source>
        <dbReference type="SAM" id="MobiDB-lite"/>
    </source>
</evidence>
<keyword evidence="2 4" id="KW-0863">Zinc-finger</keyword>
<feature type="region of interest" description="Disordered" evidence="5">
    <location>
        <begin position="1"/>
        <end position="31"/>
    </location>
</feature>
<evidence type="ECO:0000256" key="1">
    <source>
        <dbReference type="ARBA" id="ARBA00022723"/>
    </source>
</evidence>
<dbReference type="Pfam" id="PF00642">
    <property type="entry name" value="zf-CCCH"/>
    <property type="match status" value="2"/>
</dbReference>
<feature type="compositionally biased region" description="Low complexity" evidence="5">
    <location>
        <begin position="7"/>
        <end position="19"/>
    </location>
</feature>
<dbReference type="PANTHER" id="PTHR37562">
    <property type="entry name" value="C3H1-TYPE DOMAIN-CONTAINING PROTEIN-RELATED"/>
    <property type="match status" value="1"/>
</dbReference>
<gene>
    <name evidence="7" type="ORF">NDES1114_LOCUS3883</name>
</gene>